<name>A0A183PWE7_9TREM</name>
<dbReference type="EMBL" id="UZAL01040927">
    <property type="protein sequence ID" value="VDP77772.1"/>
    <property type="molecule type" value="Genomic_DNA"/>
</dbReference>
<sequence>MSSDEDEFFDAPEALGCGCNVRKWSDKYVASSLPYLNSDDELIRTYFDFDSQNARRRSRVESLKKNFLEKSYSLGHASGNNSLETTEEVYARQFYFIVFNLLAYALISVYKSFLPKYNN</sequence>
<protein>
    <submittedName>
        <fullName evidence="1">Uncharacterized protein</fullName>
    </submittedName>
</protein>
<evidence type="ECO:0000313" key="1">
    <source>
        <dbReference type="EMBL" id="VDP77772.1"/>
    </source>
</evidence>
<reference evidence="1 2" key="1">
    <citation type="submission" date="2018-11" db="EMBL/GenBank/DDBJ databases">
        <authorList>
            <consortium name="Pathogen Informatics"/>
        </authorList>
    </citation>
    <scope>NUCLEOTIDE SEQUENCE [LARGE SCALE GENOMIC DNA]</scope>
    <source>
        <strain>Denwood</strain>
        <strain evidence="2">Zambia</strain>
    </source>
</reference>
<dbReference type="Proteomes" id="UP000269396">
    <property type="component" value="Unassembled WGS sequence"/>
</dbReference>
<organism evidence="1 2">
    <name type="scientific">Schistosoma mattheei</name>
    <dbReference type="NCBI Taxonomy" id="31246"/>
    <lineage>
        <taxon>Eukaryota</taxon>
        <taxon>Metazoa</taxon>
        <taxon>Spiralia</taxon>
        <taxon>Lophotrochozoa</taxon>
        <taxon>Platyhelminthes</taxon>
        <taxon>Trematoda</taxon>
        <taxon>Digenea</taxon>
        <taxon>Strigeidida</taxon>
        <taxon>Schistosomatoidea</taxon>
        <taxon>Schistosomatidae</taxon>
        <taxon>Schistosoma</taxon>
    </lineage>
</organism>
<gene>
    <name evidence="1" type="ORF">SMTD_LOCUS18683</name>
</gene>
<proteinExistence type="predicted"/>
<accession>A0A183PWE7</accession>
<evidence type="ECO:0000313" key="2">
    <source>
        <dbReference type="Proteomes" id="UP000269396"/>
    </source>
</evidence>
<dbReference type="AlphaFoldDB" id="A0A183PWE7"/>
<keyword evidence="2" id="KW-1185">Reference proteome</keyword>